<gene>
    <name evidence="4" type="ORF">D9Q81_00610</name>
</gene>
<dbReference type="PANTHER" id="PTHR11845">
    <property type="entry name" value="5'-DEOXYNUCLEOTIDASE HDDC2"/>
    <property type="match status" value="1"/>
</dbReference>
<dbReference type="Proteomes" id="UP000278149">
    <property type="component" value="Unassembled WGS sequence"/>
</dbReference>
<keyword evidence="2" id="KW-0378">Hydrolase</keyword>
<dbReference type="InterPro" id="IPR006674">
    <property type="entry name" value="HD_domain"/>
</dbReference>
<dbReference type="SUPFAM" id="SSF109604">
    <property type="entry name" value="HD-domain/PDEase-like"/>
    <property type="match status" value="1"/>
</dbReference>
<accession>A0A3R9RJJ5</accession>
<evidence type="ECO:0000313" key="4">
    <source>
        <dbReference type="EMBL" id="RSN70543.1"/>
    </source>
</evidence>
<dbReference type="EMBL" id="RCOR01000006">
    <property type="protein sequence ID" value="RSN70543.1"/>
    <property type="molecule type" value="Genomic_DNA"/>
</dbReference>
<comment type="caution">
    <text evidence="4">The sequence shown here is derived from an EMBL/GenBank/DDBJ whole genome shotgun (WGS) entry which is preliminary data.</text>
</comment>
<dbReference type="Gene3D" id="1.10.3210.10">
    <property type="entry name" value="Hypothetical protein af1432"/>
    <property type="match status" value="1"/>
</dbReference>
<dbReference type="GO" id="GO:0046872">
    <property type="term" value="F:metal ion binding"/>
    <property type="evidence" value="ECO:0007669"/>
    <property type="project" value="UniProtKB-KW"/>
</dbReference>
<sequence>MNKNKQHATPLKVFNEHARHSNRVSKVLVDEGMRVLWLARTGWMQSGIPAAISETVAQHTFIASLIALDLFPKMRASGKAFNEAKVLKMIVVHDIHEGLCGDLPKWASERINKRVLEEEAISNMNLPEEIKMILKEYSLMKSDEAKIARLADLMATWRMAIYYKQLGYDVDDILKSSQAESMKLAKELGLVVEDL</sequence>
<dbReference type="InterPro" id="IPR039356">
    <property type="entry name" value="YfbR/HDDC2"/>
</dbReference>
<dbReference type="GO" id="GO:0002953">
    <property type="term" value="F:5'-deoxynucleotidase activity"/>
    <property type="evidence" value="ECO:0007669"/>
    <property type="project" value="InterPro"/>
</dbReference>
<reference evidence="4 5" key="1">
    <citation type="submission" date="2018-10" db="EMBL/GenBank/DDBJ databases">
        <title>Co-occurring genomic capacity for anaerobic methane metabolism and dissimilatory sulfite reduction discovered in the Korarchaeota.</title>
        <authorList>
            <person name="Mckay L.J."/>
            <person name="Dlakic M."/>
            <person name="Fields M.W."/>
            <person name="Delmont T.O."/>
            <person name="Eren A.M."/>
            <person name="Jay Z.J."/>
            <person name="Klingelsmith K.B."/>
            <person name="Rusch D.B."/>
            <person name="Inskeep W.P."/>
        </authorList>
    </citation>
    <scope>NUCLEOTIDE SEQUENCE [LARGE SCALE GENOMIC DNA]</scope>
    <source>
        <strain evidence="4 5">WS</strain>
    </source>
</reference>
<protein>
    <submittedName>
        <fullName evidence="4">HD domain-containing protein</fullName>
    </submittedName>
</protein>
<proteinExistence type="predicted"/>
<evidence type="ECO:0000259" key="3">
    <source>
        <dbReference type="Pfam" id="PF13023"/>
    </source>
</evidence>
<evidence type="ECO:0000256" key="1">
    <source>
        <dbReference type="ARBA" id="ARBA00022723"/>
    </source>
</evidence>
<feature type="domain" description="HD" evidence="3">
    <location>
        <begin position="39"/>
        <end position="171"/>
    </location>
</feature>
<dbReference type="PANTHER" id="PTHR11845:SF13">
    <property type="entry name" value="5'-DEOXYNUCLEOTIDASE HDDC2"/>
    <property type="match status" value="1"/>
</dbReference>
<evidence type="ECO:0000256" key="2">
    <source>
        <dbReference type="ARBA" id="ARBA00022801"/>
    </source>
</evidence>
<dbReference type="AlphaFoldDB" id="A0A3R9RJJ5"/>
<evidence type="ECO:0000313" key="5">
    <source>
        <dbReference type="Proteomes" id="UP000278149"/>
    </source>
</evidence>
<organism evidence="4 5">
    <name type="scientific">Candidatus Korarchaeum cryptofilum</name>
    <dbReference type="NCBI Taxonomy" id="498846"/>
    <lineage>
        <taxon>Archaea</taxon>
        <taxon>Thermoproteota</taxon>
        <taxon>Candidatus Korarchaeia</taxon>
        <taxon>Candidatus Korarchaeales</taxon>
        <taxon>Candidatus Korarchaeaceae</taxon>
        <taxon>Candidatus Korarchaeum</taxon>
    </lineage>
</organism>
<dbReference type="Pfam" id="PF13023">
    <property type="entry name" value="HD_3"/>
    <property type="match status" value="1"/>
</dbReference>
<keyword evidence="1" id="KW-0479">Metal-binding</keyword>
<name>A0A3R9RJJ5_9CREN</name>